<dbReference type="AlphaFoldDB" id="A0A8J5P6M4"/>
<dbReference type="EMBL" id="JAELUQ010000006">
    <property type="protein sequence ID" value="KAG7412637.1"/>
    <property type="molecule type" value="Genomic_DNA"/>
</dbReference>
<name>A0A8J5P6M4_FUSOX</name>
<accession>A0A8J5P6M4</accession>
<evidence type="ECO:0000313" key="2">
    <source>
        <dbReference type="Proteomes" id="UP000694050"/>
    </source>
</evidence>
<proteinExistence type="predicted"/>
<organism evidence="1 2">
    <name type="scientific">Fusarium oxysporum f. sp. rapae</name>
    <dbReference type="NCBI Taxonomy" id="485398"/>
    <lineage>
        <taxon>Eukaryota</taxon>
        <taxon>Fungi</taxon>
        <taxon>Dikarya</taxon>
        <taxon>Ascomycota</taxon>
        <taxon>Pezizomycotina</taxon>
        <taxon>Sordariomycetes</taxon>
        <taxon>Hypocreomycetidae</taxon>
        <taxon>Hypocreales</taxon>
        <taxon>Nectriaceae</taxon>
        <taxon>Fusarium</taxon>
        <taxon>Fusarium oxysporum species complex</taxon>
    </lineage>
</organism>
<protein>
    <submittedName>
        <fullName evidence="1">Uncharacterized protein</fullName>
    </submittedName>
</protein>
<gene>
    <name evidence="1" type="ORF">Forpe1208_v008834</name>
</gene>
<reference evidence="1" key="1">
    <citation type="submission" date="2021-04" db="EMBL/GenBank/DDBJ databases">
        <title>First draft genome resource for Brassicaceae pathogens Fusarium oxysporum f. sp. raphani and Fusarium oxysporum f. sp. rapae.</title>
        <authorList>
            <person name="Asai S."/>
        </authorList>
    </citation>
    <scope>NUCLEOTIDE SEQUENCE</scope>
    <source>
        <strain evidence="1">Tf1208</strain>
    </source>
</reference>
<dbReference type="Proteomes" id="UP000694050">
    <property type="component" value="Unassembled WGS sequence"/>
</dbReference>
<evidence type="ECO:0000313" key="1">
    <source>
        <dbReference type="EMBL" id="KAG7412637.1"/>
    </source>
</evidence>
<comment type="caution">
    <text evidence="1">The sequence shown here is derived from an EMBL/GenBank/DDBJ whole genome shotgun (WGS) entry which is preliminary data.</text>
</comment>
<sequence length="116" mass="13385">MMMTLIDYMVIAEHFPPDSEKFFLLRDLVKNTHTRAAHSQVIGAEFFLFRRGVAVVSHLSSSEIPEQESLISSRVAQGLIWWNAVISRLIIEQLKHYAYQYSSPHICVSIDDRPRP</sequence>